<evidence type="ECO:0000313" key="2">
    <source>
        <dbReference type="Proteomes" id="UP000244384"/>
    </source>
</evidence>
<proteinExistence type="predicted"/>
<evidence type="ECO:0000313" key="1">
    <source>
        <dbReference type="EMBL" id="AWB94134.1"/>
    </source>
</evidence>
<dbReference type="GO" id="GO:0003697">
    <property type="term" value="F:single-stranded DNA binding"/>
    <property type="evidence" value="ECO:0007669"/>
    <property type="project" value="InterPro"/>
</dbReference>
<dbReference type="Gene3D" id="2.40.50.140">
    <property type="entry name" value="Nucleic acid-binding proteins"/>
    <property type="match status" value="1"/>
</dbReference>
<accession>A0A2S0WSA8</accession>
<sequence>MTDDNNRVHLTGRISGVPESKVLPSGDEVVSFRLVVRRSAAARRRSKQVVDTIECSAWTAALRRSVLRLEPGTAVTVAGALRRRFTSGGAGVMSFVSVDVDSCRKVTPSAVASEA</sequence>
<name>A0A2S0WSA8_9ACTN</name>
<reference evidence="2" key="1">
    <citation type="submission" date="2018-01" db="EMBL/GenBank/DDBJ databases">
        <authorList>
            <person name="Li J."/>
        </authorList>
    </citation>
    <scope>NUCLEOTIDE SEQUENCE [LARGE SCALE GENOMIC DNA]</scope>
    <source>
        <strain evidence="2">592</strain>
    </source>
</reference>
<accession>A0A5F2ENX6</accession>
<dbReference type="Proteomes" id="UP000244384">
    <property type="component" value="Chromosome"/>
</dbReference>
<dbReference type="InterPro" id="IPR000424">
    <property type="entry name" value="Primosome_PriB/ssb"/>
</dbReference>
<organism evidence="1 2">
    <name type="scientific">Aeromicrobium chenweiae</name>
    <dbReference type="NCBI Taxonomy" id="2079793"/>
    <lineage>
        <taxon>Bacteria</taxon>
        <taxon>Bacillati</taxon>
        <taxon>Actinomycetota</taxon>
        <taxon>Actinomycetes</taxon>
        <taxon>Propionibacteriales</taxon>
        <taxon>Nocardioidaceae</taxon>
        <taxon>Aeromicrobium</taxon>
    </lineage>
</organism>
<keyword evidence="2" id="KW-1185">Reference proteome</keyword>
<dbReference type="RefSeq" id="WP_108580845.1">
    <property type="nucleotide sequence ID" value="NZ_CP026952.1"/>
</dbReference>
<dbReference type="EMBL" id="CP026952">
    <property type="protein sequence ID" value="AWB94134.1"/>
    <property type="molecule type" value="Genomic_DNA"/>
</dbReference>
<dbReference type="Pfam" id="PF00436">
    <property type="entry name" value="SSB"/>
    <property type="match status" value="1"/>
</dbReference>
<gene>
    <name evidence="1" type="ORF">C3E78_09940</name>
</gene>
<keyword evidence="1" id="KW-0238">DNA-binding</keyword>
<dbReference type="OrthoDB" id="5186768at2"/>
<dbReference type="SUPFAM" id="SSF50249">
    <property type="entry name" value="Nucleic acid-binding proteins"/>
    <property type="match status" value="1"/>
</dbReference>
<protein>
    <submittedName>
        <fullName evidence="1">Single-stranded DNA-binding protein</fullName>
    </submittedName>
</protein>
<dbReference type="KEGG" id="aez:C3E78_09940"/>
<dbReference type="PROSITE" id="PS50935">
    <property type="entry name" value="SSB"/>
    <property type="match status" value="1"/>
</dbReference>
<dbReference type="InterPro" id="IPR012340">
    <property type="entry name" value="NA-bd_OB-fold"/>
</dbReference>
<dbReference type="AlphaFoldDB" id="A0A2S0WSA8"/>